<evidence type="ECO:0000313" key="10">
    <source>
        <dbReference type="EMBL" id="XBH21475.1"/>
    </source>
</evidence>
<keyword evidence="4" id="KW-0653">Protein transport</keyword>
<keyword evidence="7 9" id="KW-0472">Membrane</keyword>
<evidence type="ECO:0000256" key="3">
    <source>
        <dbReference type="ARBA" id="ARBA00022692"/>
    </source>
</evidence>
<dbReference type="InterPro" id="IPR003369">
    <property type="entry name" value="TatA/B/E"/>
</dbReference>
<dbReference type="Pfam" id="PF02416">
    <property type="entry name" value="TatA_B_E"/>
    <property type="match status" value="1"/>
</dbReference>
<evidence type="ECO:0000256" key="7">
    <source>
        <dbReference type="ARBA" id="ARBA00023136"/>
    </source>
</evidence>
<evidence type="ECO:0000256" key="4">
    <source>
        <dbReference type="ARBA" id="ARBA00022927"/>
    </source>
</evidence>
<proteinExistence type="predicted"/>
<reference evidence="10" key="1">
    <citation type="submission" date="2024-02" db="EMBL/GenBank/DDBJ databases">
        <title>Tomenella chthoni gen. nov. sp. nov., a member of the family Jonesiaceae isolated from bat guano.</title>
        <authorList>
            <person name="Miller S.L."/>
            <person name="King J."/>
            <person name="Sankaranarayanan K."/>
            <person name="Lawson P.A."/>
        </authorList>
    </citation>
    <scope>NUCLEOTIDE SEQUENCE</scope>
    <source>
        <strain evidence="10">BS-20</strain>
    </source>
</reference>
<dbReference type="EMBL" id="CP146203">
    <property type="protein sequence ID" value="XBH21475.1"/>
    <property type="molecule type" value="Genomic_DNA"/>
</dbReference>
<sequence length="101" mass="11015">MFGISGQEFIFWLILAALVIGPARLPEYARRLRAQIVKLKRAWASVSEQASKGAQDTLRESGLDQLTPQALLGLEPVEEQENTFQAVPPPLPPVSMGGDNS</sequence>
<dbReference type="AlphaFoldDB" id="A0AAU7DUW7"/>
<accession>A0AAU7DUW7</accession>
<keyword evidence="2" id="KW-0813">Transport</keyword>
<name>A0AAU7DUW7_9MICO</name>
<evidence type="ECO:0000256" key="1">
    <source>
        <dbReference type="ARBA" id="ARBA00004167"/>
    </source>
</evidence>
<keyword evidence="3 9" id="KW-0812">Transmembrane</keyword>
<evidence type="ECO:0000256" key="6">
    <source>
        <dbReference type="ARBA" id="ARBA00023010"/>
    </source>
</evidence>
<feature type="region of interest" description="Disordered" evidence="8">
    <location>
        <begin position="81"/>
        <end position="101"/>
    </location>
</feature>
<keyword evidence="5 9" id="KW-1133">Transmembrane helix</keyword>
<comment type="subcellular location">
    <subcellularLocation>
        <location evidence="1">Membrane</location>
        <topology evidence="1">Single-pass membrane protein</topology>
    </subcellularLocation>
</comment>
<evidence type="ECO:0000256" key="8">
    <source>
        <dbReference type="SAM" id="MobiDB-lite"/>
    </source>
</evidence>
<organism evidence="10">
    <name type="scientific">Jonesiaceae bacterium BS-20</name>
    <dbReference type="NCBI Taxonomy" id="3120821"/>
    <lineage>
        <taxon>Bacteria</taxon>
        <taxon>Bacillati</taxon>
        <taxon>Actinomycetota</taxon>
        <taxon>Actinomycetes</taxon>
        <taxon>Micrococcales</taxon>
        <taxon>Jonesiaceae</taxon>
    </lineage>
</organism>
<evidence type="ECO:0000256" key="2">
    <source>
        <dbReference type="ARBA" id="ARBA00022448"/>
    </source>
</evidence>
<gene>
    <name evidence="10" type="ORF">V5R04_14895</name>
</gene>
<feature type="transmembrane region" description="Helical" evidence="9">
    <location>
        <begin position="6"/>
        <end position="25"/>
    </location>
</feature>
<dbReference type="Gene3D" id="1.20.5.3310">
    <property type="match status" value="1"/>
</dbReference>
<evidence type="ECO:0000256" key="9">
    <source>
        <dbReference type="SAM" id="Phobius"/>
    </source>
</evidence>
<protein>
    <submittedName>
        <fullName evidence="10">Twin-arginine translocase TatA/TatE family subunit</fullName>
    </submittedName>
</protein>
<keyword evidence="6" id="KW-0811">Translocation</keyword>
<evidence type="ECO:0000256" key="5">
    <source>
        <dbReference type="ARBA" id="ARBA00022989"/>
    </source>
</evidence>